<evidence type="ECO:0000259" key="4">
    <source>
        <dbReference type="Pfam" id="PF25881"/>
    </source>
</evidence>
<name>A0AA37VDP6_9BACT</name>
<comment type="caution">
    <text evidence="5">The sequence shown here is derived from an EMBL/GenBank/DDBJ whole genome shotgun (WGS) entry which is preliminary data.</text>
</comment>
<evidence type="ECO:0000256" key="2">
    <source>
        <dbReference type="ARBA" id="ARBA00023054"/>
    </source>
</evidence>
<reference evidence="5" key="1">
    <citation type="submission" date="2022-08" db="EMBL/GenBank/DDBJ databases">
        <title>Draft genome sequencing of Roseisolibacter agri AW1220.</title>
        <authorList>
            <person name="Tobiishi Y."/>
            <person name="Tonouchi A."/>
        </authorList>
    </citation>
    <scope>NUCLEOTIDE SEQUENCE</scope>
    <source>
        <strain evidence="5">AW1220</strain>
    </source>
</reference>
<evidence type="ECO:0000256" key="1">
    <source>
        <dbReference type="ARBA" id="ARBA00004196"/>
    </source>
</evidence>
<dbReference type="RefSeq" id="WP_284348445.1">
    <property type="nucleotide sequence ID" value="NZ_BRXS01000001.1"/>
</dbReference>
<dbReference type="PROSITE" id="PS51257">
    <property type="entry name" value="PROKAR_LIPOPROTEIN"/>
    <property type="match status" value="1"/>
</dbReference>
<dbReference type="AlphaFoldDB" id="A0AA37VDP6"/>
<dbReference type="EMBL" id="BRXS01000001">
    <property type="protein sequence ID" value="GLC23999.1"/>
    <property type="molecule type" value="Genomic_DNA"/>
</dbReference>
<dbReference type="GO" id="GO:0030313">
    <property type="term" value="C:cell envelope"/>
    <property type="evidence" value="ECO:0007669"/>
    <property type="project" value="UniProtKB-SubCell"/>
</dbReference>
<protein>
    <submittedName>
        <fullName evidence="5">Membrane protein</fullName>
    </submittedName>
</protein>
<sequence length="324" mass="33617">MRRRWSLAVPLVVSLMAGCRRDGAPGPIVASGTVEWTEVEVAPLAAGRVARVLVEEGARVRMGDTLAVLEQPALDAALQQSEARVAASRAQLAELEAGARAAELARAEADLRAASAEATRAASDSARLAPLAEAGTVSRQVLDAARATARVAAARRDAAAATLRLLRAGPRRERVRAAGAELAGARAVASGTEATARDLTLLAPVDGTVLVRAAEPGEIIPAGMPAITLGEPRRPWVRVYVAQTDVPRLRVGAAAEVRADGQARAVPGRVVSIRDRAEFTPRVALTEEERADLMFGVKVAIADTTGALRAGLPVTVTFPATAAP</sequence>
<gene>
    <name evidence="5" type="ORF">rosag_05120</name>
</gene>
<evidence type="ECO:0000256" key="3">
    <source>
        <dbReference type="SAM" id="Coils"/>
    </source>
</evidence>
<dbReference type="Pfam" id="PF25881">
    <property type="entry name" value="HH_YBHG"/>
    <property type="match status" value="1"/>
</dbReference>
<dbReference type="PANTHER" id="PTHR32347:SF23">
    <property type="entry name" value="BLL5650 PROTEIN"/>
    <property type="match status" value="1"/>
</dbReference>
<organism evidence="5 6">
    <name type="scientific">Roseisolibacter agri</name>
    <dbReference type="NCBI Taxonomy" id="2014610"/>
    <lineage>
        <taxon>Bacteria</taxon>
        <taxon>Pseudomonadati</taxon>
        <taxon>Gemmatimonadota</taxon>
        <taxon>Gemmatimonadia</taxon>
        <taxon>Gemmatimonadales</taxon>
        <taxon>Gemmatimonadaceae</taxon>
        <taxon>Roseisolibacter</taxon>
    </lineage>
</organism>
<dbReference type="InterPro" id="IPR050465">
    <property type="entry name" value="UPF0194_transport"/>
</dbReference>
<comment type="subcellular location">
    <subcellularLocation>
        <location evidence="1">Cell envelope</location>
    </subcellularLocation>
</comment>
<dbReference type="InterPro" id="IPR059052">
    <property type="entry name" value="HH_YbhG-like"/>
</dbReference>
<evidence type="ECO:0000313" key="6">
    <source>
        <dbReference type="Proteomes" id="UP001161325"/>
    </source>
</evidence>
<keyword evidence="6" id="KW-1185">Reference proteome</keyword>
<feature type="coiled-coil region" evidence="3">
    <location>
        <begin position="78"/>
        <end position="124"/>
    </location>
</feature>
<dbReference type="SUPFAM" id="SSF111369">
    <property type="entry name" value="HlyD-like secretion proteins"/>
    <property type="match status" value="1"/>
</dbReference>
<accession>A0AA37VDP6</accession>
<dbReference type="PANTHER" id="PTHR32347">
    <property type="entry name" value="EFFLUX SYSTEM COMPONENT YKNX-RELATED"/>
    <property type="match status" value="1"/>
</dbReference>
<proteinExistence type="predicted"/>
<dbReference type="Gene3D" id="2.40.50.100">
    <property type="match status" value="1"/>
</dbReference>
<evidence type="ECO:0000313" key="5">
    <source>
        <dbReference type="EMBL" id="GLC23999.1"/>
    </source>
</evidence>
<keyword evidence="2 3" id="KW-0175">Coiled coil</keyword>
<feature type="domain" description="YbhG-like alpha-helical hairpin" evidence="4">
    <location>
        <begin position="74"/>
        <end position="189"/>
    </location>
</feature>
<dbReference type="Gene3D" id="1.10.287.470">
    <property type="entry name" value="Helix hairpin bin"/>
    <property type="match status" value="1"/>
</dbReference>
<dbReference type="Gene3D" id="2.40.30.170">
    <property type="match status" value="1"/>
</dbReference>
<dbReference type="Proteomes" id="UP001161325">
    <property type="component" value="Unassembled WGS sequence"/>
</dbReference>